<dbReference type="Pfam" id="PF05970">
    <property type="entry name" value="PIF1"/>
    <property type="match status" value="1"/>
</dbReference>
<dbReference type="GO" id="GO:0003678">
    <property type="term" value="F:DNA helicase activity"/>
    <property type="evidence" value="ECO:0007669"/>
    <property type="project" value="InterPro"/>
</dbReference>
<dbReference type="GO" id="GO:0000723">
    <property type="term" value="P:telomere maintenance"/>
    <property type="evidence" value="ECO:0007669"/>
    <property type="project" value="InterPro"/>
</dbReference>
<keyword evidence="2" id="KW-0378">Hydrolase</keyword>
<evidence type="ECO:0000313" key="2">
    <source>
        <dbReference type="EMBL" id="VAW28647.1"/>
    </source>
</evidence>
<accession>A0A3B0UTP0</accession>
<reference evidence="2" key="1">
    <citation type="submission" date="2018-06" db="EMBL/GenBank/DDBJ databases">
        <authorList>
            <person name="Zhirakovskaya E."/>
        </authorList>
    </citation>
    <scope>NUCLEOTIDE SEQUENCE</scope>
</reference>
<dbReference type="InterPro" id="IPR051055">
    <property type="entry name" value="PIF1_helicase"/>
</dbReference>
<dbReference type="Gene3D" id="2.30.30.940">
    <property type="match status" value="1"/>
</dbReference>
<dbReference type="EMBL" id="UOES01000432">
    <property type="protein sequence ID" value="VAW28647.1"/>
    <property type="molecule type" value="Genomic_DNA"/>
</dbReference>
<name>A0A3B0UTP0_9ZZZZ</name>
<dbReference type="InterPro" id="IPR027417">
    <property type="entry name" value="P-loop_NTPase"/>
</dbReference>
<proteinExistence type="predicted"/>
<protein>
    <submittedName>
        <fullName evidence="2">DNA repair and recombination protein, putative helicase</fullName>
    </submittedName>
</protein>
<dbReference type="SUPFAM" id="SSF52540">
    <property type="entry name" value="P-loop containing nucleoside triphosphate hydrolases"/>
    <property type="match status" value="2"/>
</dbReference>
<dbReference type="InterPro" id="IPR010285">
    <property type="entry name" value="DNA_helicase_pif1-like_DEAD"/>
</dbReference>
<dbReference type="PANTHER" id="PTHR47642">
    <property type="entry name" value="ATP-DEPENDENT DNA HELICASE"/>
    <property type="match status" value="1"/>
</dbReference>
<feature type="domain" description="DNA helicase Pif1-like DEAD-box helicase" evidence="1">
    <location>
        <begin position="13"/>
        <end position="222"/>
    </location>
</feature>
<dbReference type="PANTHER" id="PTHR47642:SF5">
    <property type="entry name" value="ATP-DEPENDENT DNA HELICASE"/>
    <property type="match status" value="1"/>
</dbReference>
<keyword evidence="2" id="KW-0547">Nucleotide-binding</keyword>
<evidence type="ECO:0000259" key="1">
    <source>
        <dbReference type="Pfam" id="PF05970"/>
    </source>
</evidence>
<keyword evidence="2" id="KW-0347">Helicase</keyword>
<dbReference type="CDD" id="cd18809">
    <property type="entry name" value="SF1_C_RecD"/>
    <property type="match status" value="1"/>
</dbReference>
<keyword evidence="2" id="KW-0067">ATP-binding</keyword>
<dbReference type="GO" id="GO:0006281">
    <property type="term" value="P:DNA repair"/>
    <property type="evidence" value="ECO:0007669"/>
    <property type="project" value="InterPro"/>
</dbReference>
<dbReference type="AlphaFoldDB" id="A0A3B0UTP0"/>
<feature type="non-terminal residue" evidence="2">
    <location>
        <position position="440"/>
    </location>
</feature>
<dbReference type="Gene3D" id="3.40.50.300">
    <property type="entry name" value="P-loop containing nucleotide triphosphate hydrolases"/>
    <property type="match status" value="2"/>
</dbReference>
<gene>
    <name evidence="2" type="ORF">MNBD_BACTEROID06-861</name>
</gene>
<dbReference type="FunFam" id="3.40.50.300:FF:001498">
    <property type="entry name" value="ATP-dependent DNA helicase"/>
    <property type="match status" value="1"/>
</dbReference>
<sequence>MELEPNKIADLASEYINSTDRHLFLTGKAGTGKTTFLAEIRNHTYKNAVVAAPTGIAAINAGGVTLHSLFHLPFGSFVPANGLQDASINTPQSVLAKLKMNSSKRKLLRELELLIIDEVSMLRADLLDCIDVVLRSVRRKRTQPFGGVQLLLIGDLHQLPPVVKHYEWQHLSAYYASMFFFDAVALKQSPPVYIELEKIYRQSDQKFIDVLNRVRNSRLTAADADMFNSFCKPDFEPEDDEGFIHVTTHNRKADIVNNDKLAKLTTKLHSFDARIQGDFNENMYPALEKLELKEGAQVMFIKNDSGEEKLFYNGKIGKVLTIGKEELIIDCGKGELIELEPAIWENIRYTLDKDTGEINEKLIGSFSQFPLRLAWAITVHKSQGLTFDKAILDLSDVFAPGQMYVALSRLRSLDGLVLSSPINQSIFKQDNAIANFGKQK</sequence>
<organism evidence="2">
    <name type="scientific">hydrothermal vent metagenome</name>
    <dbReference type="NCBI Taxonomy" id="652676"/>
    <lineage>
        <taxon>unclassified sequences</taxon>
        <taxon>metagenomes</taxon>
        <taxon>ecological metagenomes</taxon>
    </lineage>
</organism>